<evidence type="ECO:0000256" key="4">
    <source>
        <dbReference type="ARBA" id="ARBA00022801"/>
    </source>
</evidence>
<proteinExistence type="inferred from homology"/>
<evidence type="ECO:0000313" key="7">
    <source>
        <dbReference type="Proteomes" id="UP000294847"/>
    </source>
</evidence>
<gene>
    <name evidence="6" type="ORF">PoMZ_09329</name>
</gene>
<keyword evidence="2" id="KW-0645">Protease</keyword>
<dbReference type="InterPro" id="IPR029058">
    <property type="entry name" value="AB_hydrolase_fold"/>
</dbReference>
<keyword evidence="4" id="KW-0378">Hydrolase</keyword>
<dbReference type="SUPFAM" id="SSF53474">
    <property type="entry name" value="alpha/beta-Hydrolases"/>
    <property type="match status" value="1"/>
</dbReference>
<dbReference type="GO" id="GO:0006508">
    <property type="term" value="P:proteolysis"/>
    <property type="evidence" value="ECO:0007669"/>
    <property type="project" value="UniProtKB-KW"/>
</dbReference>
<dbReference type="InterPro" id="IPR008758">
    <property type="entry name" value="Peptidase_S28"/>
</dbReference>
<organism evidence="6 7">
    <name type="scientific">Pyricularia oryzae</name>
    <name type="common">Rice blast fungus</name>
    <name type="synonym">Magnaporthe oryzae</name>
    <dbReference type="NCBI Taxonomy" id="318829"/>
    <lineage>
        <taxon>Eukaryota</taxon>
        <taxon>Fungi</taxon>
        <taxon>Dikarya</taxon>
        <taxon>Ascomycota</taxon>
        <taxon>Pezizomycotina</taxon>
        <taxon>Sordariomycetes</taxon>
        <taxon>Sordariomycetidae</taxon>
        <taxon>Magnaporthales</taxon>
        <taxon>Pyriculariaceae</taxon>
        <taxon>Pyricularia</taxon>
    </lineage>
</organism>
<evidence type="ECO:0000256" key="1">
    <source>
        <dbReference type="ARBA" id="ARBA00011079"/>
    </source>
</evidence>
<evidence type="ECO:0000313" key="6">
    <source>
        <dbReference type="EMBL" id="QBZ53641.1"/>
    </source>
</evidence>
<dbReference type="Proteomes" id="UP000294847">
    <property type="component" value="Chromosome 1"/>
</dbReference>
<keyword evidence="5" id="KW-0325">Glycoprotein</keyword>
<evidence type="ECO:0000256" key="5">
    <source>
        <dbReference type="ARBA" id="ARBA00023180"/>
    </source>
</evidence>
<dbReference type="Pfam" id="PF05577">
    <property type="entry name" value="Peptidase_S28"/>
    <property type="match status" value="1"/>
</dbReference>
<dbReference type="EMBL" id="CP034204">
    <property type="protein sequence ID" value="QBZ53641.1"/>
    <property type="molecule type" value="Genomic_DNA"/>
</dbReference>
<keyword evidence="3" id="KW-0732">Signal</keyword>
<dbReference type="PANTHER" id="PTHR11010:SF23">
    <property type="entry name" value="SERINE PEPTIDASE"/>
    <property type="match status" value="1"/>
</dbReference>
<protein>
    <submittedName>
        <fullName evidence="6">Uncharacterized protein</fullName>
    </submittedName>
</protein>
<dbReference type="VEuPathDB" id="FungiDB:M_BR32_EuGene_00145751"/>
<sequence length="554" mass="61284">MKVSIGKWATALPALLLATTVSAVSFHRSGMEVGPIEDDATLSSVVRRADGPTNGWGEFDQLIDHENPQLGTFKQRYWYGTQYWNGTGSPIVITTPGEQAADGFNVTYTTKRRLTGLMAEKTGAAVIVLEHRYWGESSPYQELTTENLKYLTLNNSIHDLVYFAHNFKAPFDSAEGATSPEKVPWIYSGGSYSGALAGWIAAKAPGTFWAIHGSSGVVEAVRDMWTMFTPVQEVMPLNCSRDVSAAIDYMDGVFKTGSRAEAEKLKAKFKLDGLTDADFGQAIENGPWLWQSTQFYTANKDLGGSGVNQFHRFCDYVEGVPPNSTAAVPGEEGVGVTKAVEGYAQWFTESFLPGQCESYGYPEWQGTYNTGCYQNQNASNPQYRDLSYDNPVNRQWNWMLCNEPFGWWQNGAPEGRPSIVSRFVNNKYWTDQCELWFPGGAYGFAQGKTEADLNAWTGGWSELDIPRLMYANGQYDTWREVTVSSSVRPGGPMQSSADANNGTQVRVLAGGVHCSDLYGPNWEANEGARKIADDQTAQMAEWVEEFYATKGRAR</sequence>
<accession>A0A4P7MWQ2</accession>
<reference evidence="6 7" key="1">
    <citation type="journal article" date="2019" name="Mol. Biol. Evol.">
        <title>Blast fungal genomes show frequent chromosomal changes, gene gains and losses, and effector gene turnover.</title>
        <authorList>
            <person name="Gomez Luciano L.B."/>
            <person name="Jason Tsai I."/>
            <person name="Chuma I."/>
            <person name="Tosa Y."/>
            <person name="Chen Y.H."/>
            <person name="Li J.Y."/>
            <person name="Li M.Y."/>
            <person name="Jade Lu M.Y."/>
            <person name="Nakayashiki H."/>
            <person name="Li W.H."/>
        </authorList>
    </citation>
    <scope>NUCLEOTIDE SEQUENCE [LARGE SCALE GENOMIC DNA]</scope>
    <source>
        <strain evidence="6">MZ5-1-6</strain>
    </source>
</reference>
<dbReference type="PANTHER" id="PTHR11010">
    <property type="entry name" value="PROTEASE S28 PRO-X CARBOXYPEPTIDASE-RELATED"/>
    <property type="match status" value="1"/>
</dbReference>
<dbReference type="AlphaFoldDB" id="A0A4P7MWQ2"/>
<dbReference type="GO" id="GO:0070008">
    <property type="term" value="F:serine-type exopeptidase activity"/>
    <property type="evidence" value="ECO:0007669"/>
    <property type="project" value="InterPro"/>
</dbReference>
<comment type="similarity">
    <text evidence="1">Belongs to the peptidase S28 family.</text>
</comment>
<dbReference type="GO" id="GO:0008239">
    <property type="term" value="F:dipeptidyl-peptidase activity"/>
    <property type="evidence" value="ECO:0007669"/>
    <property type="project" value="TreeGrafter"/>
</dbReference>
<evidence type="ECO:0000256" key="3">
    <source>
        <dbReference type="ARBA" id="ARBA00022729"/>
    </source>
</evidence>
<evidence type="ECO:0000256" key="2">
    <source>
        <dbReference type="ARBA" id="ARBA00022670"/>
    </source>
</evidence>
<name>A0A4P7MWQ2_PYROR</name>
<dbReference type="Gene3D" id="3.40.50.1820">
    <property type="entry name" value="alpha/beta hydrolase"/>
    <property type="match status" value="2"/>
</dbReference>